<evidence type="ECO:0000313" key="2">
    <source>
        <dbReference type="EMBL" id="MBU3077948.1"/>
    </source>
</evidence>
<dbReference type="Proteomes" id="UP000776276">
    <property type="component" value="Unassembled WGS sequence"/>
</dbReference>
<evidence type="ECO:0008006" key="4">
    <source>
        <dbReference type="Google" id="ProtNLM"/>
    </source>
</evidence>
<name>A0ABS6BI20_9SPHN</name>
<proteinExistence type="predicted"/>
<reference evidence="2 3" key="1">
    <citation type="submission" date="2021-06" db="EMBL/GenBank/DDBJ databases">
        <title>Sphingomonas sp. XMGL2, whole genome shotgun sequencing project.</title>
        <authorList>
            <person name="Zhao G."/>
            <person name="Shen L."/>
        </authorList>
    </citation>
    <scope>NUCLEOTIDE SEQUENCE [LARGE SCALE GENOMIC DNA]</scope>
    <source>
        <strain evidence="2 3">XMGL2</strain>
    </source>
</reference>
<accession>A0ABS6BI20</accession>
<evidence type="ECO:0000313" key="3">
    <source>
        <dbReference type="Proteomes" id="UP000776276"/>
    </source>
</evidence>
<feature type="signal peptide" evidence="1">
    <location>
        <begin position="1"/>
        <end position="20"/>
    </location>
</feature>
<feature type="chain" id="PRO_5045956745" description="Transcriptional regulator" evidence="1">
    <location>
        <begin position="21"/>
        <end position="194"/>
    </location>
</feature>
<keyword evidence="1" id="KW-0732">Signal</keyword>
<organism evidence="2 3">
    <name type="scientific">Sphingomonas quercus</name>
    <dbReference type="NCBI Taxonomy" id="2842451"/>
    <lineage>
        <taxon>Bacteria</taxon>
        <taxon>Pseudomonadati</taxon>
        <taxon>Pseudomonadota</taxon>
        <taxon>Alphaproteobacteria</taxon>
        <taxon>Sphingomonadales</taxon>
        <taxon>Sphingomonadaceae</taxon>
        <taxon>Sphingomonas</taxon>
    </lineage>
</organism>
<evidence type="ECO:0000256" key="1">
    <source>
        <dbReference type="SAM" id="SignalP"/>
    </source>
</evidence>
<protein>
    <recommendedName>
        <fullName evidence="4">Transcriptional regulator</fullName>
    </recommendedName>
</protein>
<gene>
    <name evidence="2" type="ORF">KOF26_08730</name>
</gene>
<dbReference type="EMBL" id="JAHKRT010000004">
    <property type="protein sequence ID" value="MBU3077948.1"/>
    <property type="molecule type" value="Genomic_DNA"/>
</dbReference>
<sequence length="194" mass="21213">MKMKLLPLLIALAAATPAVANSLVSPGVRPGIARSKLAATPVGEWNRLSRVGGNNVEVWTIDGDLLNKISFYGGIGRGRTLLRQVDRKRQPLPQVSATMLLTDIPALLETTYRAQGAVVQMSIDTQQPATLGTRKAIRFTYSFTRSTDEVQRKGEAIGTMVDGALYLVTYEAPSLYFFDRDIAKYRALLNSLAL</sequence>
<keyword evidence="3" id="KW-1185">Reference proteome</keyword>
<comment type="caution">
    <text evidence="2">The sequence shown here is derived from an EMBL/GenBank/DDBJ whole genome shotgun (WGS) entry which is preliminary data.</text>
</comment>